<evidence type="ECO:0000259" key="5">
    <source>
        <dbReference type="Pfam" id="PF02826"/>
    </source>
</evidence>
<reference evidence="6" key="1">
    <citation type="submission" date="2022-06" db="EMBL/GenBank/DDBJ databases">
        <title>Genome sequencing of Brevibacillus sp. BB3-R1.</title>
        <authorList>
            <person name="Heo J."/>
            <person name="Lee D."/>
            <person name="Won M."/>
            <person name="Han B.-H."/>
            <person name="Hong S.-B."/>
            <person name="Kwon S.-W."/>
        </authorList>
    </citation>
    <scope>NUCLEOTIDE SEQUENCE</scope>
    <source>
        <strain evidence="6">BB3-R1</strain>
    </source>
</reference>
<dbReference type="Pfam" id="PF00389">
    <property type="entry name" value="2-Hacid_dh"/>
    <property type="match status" value="1"/>
</dbReference>
<protein>
    <submittedName>
        <fullName evidence="6">D-glycerate dehydrogenase</fullName>
    </submittedName>
</protein>
<dbReference type="PANTHER" id="PTHR10996">
    <property type="entry name" value="2-HYDROXYACID DEHYDROGENASE-RELATED"/>
    <property type="match status" value="1"/>
</dbReference>
<feature type="domain" description="D-isomer specific 2-hydroxyacid dehydrogenase NAD-binding" evidence="5">
    <location>
        <begin position="108"/>
        <end position="287"/>
    </location>
</feature>
<dbReference type="InterPro" id="IPR036291">
    <property type="entry name" value="NAD(P)-bd_dom_sf"/>
</dbReference>
<accession>A0ABY4WJN9</accession>
<name>A0ABY4WJN9_9BACL</name>
<dbReference type="InterPro" id="IPR006140">
    <property type="entry name" value="D-isomer_DH_NAD-bd"/>
</dbReference>
<keyword evidence="7" id="KW-1185">Reference proteome</keyword>
<dbReference type="PROSITE" id="PS00065">
    <property type="entry name" value="D_2_HYDROXYACID_DH_1"/>
    <property type="match status" value="1"/>
</dbReference>
<sequence length="329" mass="36339">MKPKVYLATTVPAEVEAYIAAHCAYGKWDQREPIPRERLLEEISDAEGLLTVGGRIDGELLELAPRLKVVSNVSVGYNNMDLAAMKKRGVMGTNTPHVLDETVADLAFALILSTARRVPELDRHVKEGKWERTSDERLFGVDVHHKTLGIIGMGRIGEAIARRGKLGFGMEVLYYNRRRKPEAEEKLGVAYRQLADLLRESDFVVLMVPLQKETTHLMGSEQFALMKETAIFINTSRGKTVDEAALIEALREKQIWGAGLDVFDEEPVSPANPLLAMPNVVTLPHIGSATRQTRFAMAMAAAKNLVAAVQGQVPPDLIPELRAGVEEPQ</sequence>
<gene>
    <name evidence="6" type="ORF">NDK47_08855</name>
</gene>
<evidence type="ECO:0000313" key="7">
    <source>
        <dbReference type="Proteomes" id="UP001056500"/>
    </source>
</evidence>
<evidence type="ECO:0000313" key="6">
    <source>
        <dbReference type="EMBL" id="USG67363.1"/>
    </source>
</evidence>
<organism evidence="6 7">
    <name type="scientific">Brevibacillus ruminantium</name>
    <dbReference type="NCBI Taxonomy" id="2950604"/>
    <lineage>
        <taxon>Bacteria</taxon>
        <taxon>Bacillati</taxon>
        <taxon>Bacillota</taxon>
        <taxon>Bacilli</taxon>
        <taxon>Bacillales</taxon>
        <taxon>Paenibacillaceae</taxon>
        <taxon>Brevibacillus</taxon>
    </lineage>
</organism>
<dbReference type="InterPro" id="IPR050223">
    <property type="entry name" value="D-isomer_2-hydroxyacid_DH"/>
</dbReference>
<dbReference type="InterPro" id="IPR006139">
    <property type="entry name" value="D-isomer_2_OHA_DH_cat_dom"/>
</dbReference>
<dbReference type="Gene3D" id="3.40.50.720">
    <property type="entry name" value="NAD(P)-binding Rossmann-like Domain"/>
    <property type="match status" value="2"/>
</dbReference>
<feature type="domain" description="D-isomer specific 2-hydroxyacid dehydrogenase catalytic" evidence="4">
    <location>
        <begin position="17"/>
        <end position="317"/>
    </location>
</feature>
<keyword evidence="2 3" id="KW-0560">Oxidoreductase</keyword>
<evidence type="ECO:0000256" key="2">
    <source>
        <dbReference type="ARBA" id="ARBA00023002"/>
    </source>
</evidence>
<dbReference type="CDD" id="cd05301">
    <property type="entry name" value="GDH"/>
    <property type="match status" value="1"/>
</dbReference>
<dbReference type="Proteomes" id="UP001056500">
    <property type="component" value="Chromosome"/>
</dbReference>
<proteinExistence type="inferred from homology"/>
<dbReference type="RefSeq" id="WP_251874462.1">
    <property type="nucleotide sequence ID" value="NZ_CP098755.1"/>
</dbReference>
<dbReference type="SUPFAM" id="SSF51735">
    <property type="entry name" value="NAD(P)-binding Rossmann-fold domains"/>
    <property type="match status" value="1"/>
</dbReference>
<evidence type="ECO:0000259" key="4">
    <source>
        <dbReference type="Pfam" id="PF00389"/>
    </source>
</evidence>
<evidence type="ECO:0000256" key="3">
    <source>
        <dbReference type="RuleBase" id="RU003719"/>
    </source>
</evidence>
<evidence type="ECO:0000256" key="1">
    <source>
        <dbReference type="ARBA" id="ARBA00005854"/>
    </source>
</evidence>
<dbReference type="Pfam" id="PF02826">
    <property type="entry name" value="2-Hacid_dh_C"/>
    <property type="match status" value="1"/>
</dbReference>
<dbReference type="InterPro" id="IPR029752">
    <property type="entry name" value="D-isomer_DH_CS1"/>
</dbReference>
<dbReference type="SUPFAM" id="SSF52283">
    <property type="entry name" value="Formate/glycerate dehydrogenase catalytic domain-like"/>
    <property type="match status" value="1"/>
</dbReference>
<comment type="similarity">
    <text evidence="1 3">Belongs to the D-isomer specific 2-hydroxyacid dehydrogenase family.</text>
</comment>
<dbReference type="PANTHER" id="PTHR10996:SF283">
    <property type="entry name" value="GLYOXYLATE_HYDROXYPYRUVATE REDUCTASE B"/>
    <property type="match status" value="1"/>
</dbReference>
<dbReference type="EMBL" id="CP098755">
    <property type="protein sequence ID" value="USG67363.1"/>
    <property type="molecule type" value="Genomic_DNA"/>
</dbReference>